<keyword evidence="2" id="KW-1185">Reference proteome</keyword>
<sequence length="159" mass="16939">MSLTSKLTAALVLVLLLVGSHWYVYNAGNRNGTNAVLVGTLTATNKALTDRIASNSAERKVLDDKAKKASQDHAKEIEDVKRTAIANAGKRVPIDPGFCRPTGQAESTASGSNGQDLAGAAFLPEFFTIELRQAAAFADEITADMRTLVRRADEAGCFQ</sequence>
<dbReference type="STRING" id="204773.HEAR2265"/>
<dbReference type="Proteomes" id="UP000006697">
    <property type="component" value="Chromosome"/>
</dbReference>
<accession>A4G7B1</accession>
<organism evidence="1 2">
    <name type="scientific">Herminiimonas arsenicoxydans</name>
    <dbReference type="NCBI Taxonomy" id="204773"/>
    <lineage>
        <taxon>Bacteria</taxon>
        <taxon>Pseudomonadati</taxon>
        <taxon>Pseudomonadota</taxon>
        <taxon>Betaproteobacteria</taxon>
        <taxon>Burkholderiales</taxon>
        <taxon>Oxalobacteraceae</taxon>
        <taxon>Herminiimonas</taxon>
    </lineage>
</organism>
<dbReference type="OrthoDB" id="9938620at2"/>
<gene>
    <name evidence="1" type="ordered locus">HEAR2265</name>
</gene>
<evidence type="ECO:0000313" key="2">
    <source>
        <dbReference type="Proteomes" id="UP000006697"/>
    </source>
</evidence>
<proteinExistence type="predicted"/>
<dbReference type="HOGENOM" id="CLU_1658413_0_0_4"/>
<name>A4G7B1_HERAR</name>
<evidence type="ECO:0000313" key="1">
    <source>
        <dbReference type="EMBL" id="CAL62398.1"/>
    </source>
</evidence>
<dbReference type="AlphaFoldDB" id="A4G7B1"/>
<reference evidence="1 2" key="1">
    <citation type="journal article" date="2007" name="PLoS Genet.">
        <title>A tale of two oxidation states: bacterial colonization of arsenic-rich environments.</title>
        <authorList>
            <person name="Muller D."/>
            <person name="Medigue C."/>
            <person name="Koechler S."/>
            <person name="Barbe V."/>
            <person name="Barakat M."/>
            <person name="Talla E."/>
            <person name="Bonnefoy V."/>
            <person name="Krin E."/>
            <person name="Arsene-Ploetze F."/>
            <person name="Carapito C."/>
            <person name="Chandler M."/>
            <person name="Cournoyer B."/>
            <person name="Cruveiller S."/>
            <person name="Dossat C."/>
            <person name="Duval S."/>
            <person name="Heymann M."/>
            <person name="Leize E."/>
            <person name="Lieutaud A."/>
            <person name="Lievremont D."/>
            <person name="Makita Y."/>
            <person name="Mangenot S."/>
            <person name="Nitschke W."/>
            <person name="Ortet P."/>
            <person name="Perdrial N."/>
            <person name="Schoepp B."/>
            <person name="Siguier N."/>
            <person name="Simeonova D.D."/>
            <person name="Rouy Z."/>
            <person name="Segurens B."/>
            <person name="Turlin E."/>
            <person name="Vallenet D."/>
            <person name="Van Dorsselaer A."/>
            <person name="Weiss S."/>
            <person name="Weissenbach J."/>
            <person name="Lett M.C."/>
            <person name="Danchin A."/>
            <person name="Bertin P.N."/>
        </authorList>
    </citation>
    <scope>NUCLEOTIDE SEQUENCE [LARGE SCALE GENOMIC DNA]</scope>
    <source>
        <strain evidence="2">ULPAs1</strain>
    </source>
</reference>
<dbReference type="KEGG" id="har:HEAR2265"/>
<protein>
    <submittedName>
        <fullName evidence="1">Uncharacterized protein</fullName>
    </submittedName>
</protein>
<dbReference type="EMBL" id="CU207211">
    <property type="protein sequence ID" value="CAL62398.1"/>
    <property type="molecule type" value="Genomic_DNA"/>
</dbReference>